<organism evidence="2 3">
    <name type="scientific">Andalucia godoyi</name>
    <name type="common">Flagellate</name>
    <dbReference type="NCBI Taxonomy" id="505711"/>
    <lineage>
        <taxon>Eukaryota</taxon>
        <taxon>Discoba</taxon>
        <taxon>Jakobida</taxon>
        <taxon>Andalucina</taxon>
        <taxon>Andaluciidae</taxon>
        <taxon>Andalucia</taxon>
    </lineage>
</organism>
<dbReference type="Proteomes" id="UP000799049">
    <property type="component" value="Unassembled WGS sequence"/>
</dbReference>
<accession>A0A8K0AGF2</accession>
<dbReference type="AlphaFoldDB" id="A0A8K0AGF2"/>
<evidence type="ECO:0000313" key="2">
    <source>
        <dbReference type="EMBL" id="KAF0852442.1"/>
    </source>
</evidence>
<keyword evidence="1" id="KW-1133">Transmembrane helix</keyword>
<name>A0A8K0AGF2_ANDGO</name>
<reference evidence="2" key="1">
    <citation type="submission" date="2019-09" db="EMBL/GenBank/DDBJ databases">
        <title>The Mitochondrial Proteome of the Jakobid, Andalucia godoyi, a Protist With the Most Gene-Rich and Bacteria-Like Mitochondrial Genome.</title>
        <authorList>
            <person name="Gray M.W."/>
            <person name="Burger G."/>
            <person name="Derelle R."/>
            <person name="Klimes V."/>
            <person name="Leger M."/>
            <person name="Sarrasin M."/>
            <person name="Vlcek C."/>
            <person name="Roger A.J."/>
            <person name="Elias M."/>
            <person name="Lang B.F."/>
        </authorList>
    </citation>
    <scope>NUCLEOTIDE SEQUENCE</scope>
    <source>
        <strain evidence="2">And28</strain>
    </source>
</reference>
<proteinExistence type="predicted"/>
<gene>
    <name evidence="2" type="ORF">ANDGO_00322</name>
</gene>
<keyword evidence="3" id="KW-1185">Reference proteome</keyword>
<feature type="transmembrane region" description="Helical" evidence="1">
    <location>
        <begin position="12"/>
        <end position="32"/>
    </location>
</feature>
<keyword evidence="1" id="KW-0812">Transmembrane</keyword>
<evidence type="ECO:0000313" key="3">
    <source>
        <dbReference type="Proteomes" id="UP000799049"/>
    </source>
</evidence>
<evidence type="ECO:0000256" key="1">
    <source>
        <dbReference type="SAM" id="Phobius"/>
    </source>
</evidence>
<dbReference type="EMBL" id="VRVR01000036">
    <property type="protein sequence ID" value="KAF0852442.1"/>
    <property type="molecule type" value="Genomic_DNA"/>
</dbReference>
<sequence length="104" mass="12003">MSVAVIRLCARLVRRVSVSFVLLSSGVAYQYLSLRKQSDEHRAFVAHRLSELEETLLDDHERIRKDIVQHMDSRFEEVLSDTRVIRDIVTRHGSVSSFSPHALQ</sequence>
<protein>
    <submittedName>
        <fullName evidence="2">Putative mitochondrial protein</fullName>
    </submittedName>
</protein>
<comment type="caution">
    <text evidence="2">The sequence shown here is derived from an EMBL/GenBank/DDBJ whole genome shotgun (WGS) entry which is preliminary data.</text>
</comment>
<keyword evidence="1" id="KW-0472">Membrane</keyword>